<dbReference type="OrthoDB" id="1742570at2759"/>
<dbReference type="PANTHER" id="PTHR47481">
    <property type="match status" value="1"/>
</dbReference>
<dbReference type="GeneID" id="109009166"/>
<keyword evidence="2" id="KW-1185">Reference proteome</keyword>
<feature type="compositionally biased region" description="Basic residues" evidence="1">
    <location>
        <begin position="206"/>
        <end position="217"/>
    </location>
</feature>
<protein>
    <submittedName>
        <fullName evidence="3">Uncharacterized protein LOC109009166</fullName>
    </submittedName>
</protein>
<accession>A0A2I4GMI9</accession>
<dbReference type="AlphaFoldDB" id="A0A2I4GMI9"/>
<feature type="region of interest" description="Disordered" evidence="1">
    <location>
        <begin position="199"/>
        <end position="223"/>
    </location>
</feature>
<dbReference type="STRING" id="51240.A0A2I4GMI9"/>
<reference evidence="3" key="1">
    <citation type="submission" date="2025-08" db="UniProtKB">
        <authorList>
            <consortium name="RefSeq"/>
        </authorList>
    </citation>
    <scope>IDENTIFICATION</scope>
    <source>
        <tissue evidence="3">Leaves</tissue>
    </source>
</reference>
<name>A0A2I4GMI9_JUGRE</name>
<dbReference type="PANTHER" id="PTHR47481:SF10">
    <property type="entry name" value="COPIA-LIKE POLYPROTEIN_RETROTRANSPOSON"/>
    <property type="match status" value="1"/>
</dbReference>
<organism evidence="2 3">
    <name type="scientific">Juglans regia</name>
    <name type="common">English walnut</name>
    <dbReference type="NCBI Taxonomy" id="51240"/>
    <lineage>
        <taxon>Eukaryota</taxon>
        <taxon>Viridiplantae</taxon>
        <taxon>Streptophyta</taxon>
        <taxon>Embryophyta</taxon>
        <taxon>Tracheophyta</taxon>
        <taxon>Spermatophyta</taxon>
        <taxon>Magnoliopsida</taxon>
        <taxon>eudicotyledons</taxon>
        <taxon>Gunneridae</taxon>
        <taxon>Pentapetalae</taxon>
        <taxon>rosids</taxon>
        <taxon>fabids</taxon>
        <taxon>Fagales</taxon>
        <taxon>Juglandaceae</taxon>
        <taxon>Juglans</taxon>
    </lineage>
</organism>
<evidence type="ECO:0000313" key="3">
    <source>
        <dbReference type="RefSeq" id="XP_018845098.1"/>
    </source>
</evidence>
<dbReference type="KEGG" id="jre:109009166"/>
<dbReference type="Proteomes" id="UP000235220">
    <property type="component" value="Chromosome 1"/>
</dbReference>
<evidence type="ECO:0000313" key="2">
    <source>
        <dbReference type="Proteomes" id="UP000235220"/>
    </source>
</evidence>
<dbReference type="RefSeq" id="XP_018845098.1">
    <property type="nucleotide sequence ID" value="XM_018989553.1"/>
</dbReference>
<dbReference type="Pfam" id="PF14223">
    <property type="entry name" value="Retrotran_gag_2"/>
    <property type="match status" value="1"/>
</dbReference>
<dbReference type="Gramene" id="Jr01_26560_p1">
    <property type="protein sequence ID" value="cds.Jr01_26560_p1"/>
    <property type="gene ID" value="Jr01_26560"/>
</dbReference>
<evidence type="ECO:0000256" key="1">
    <source>
        <dbReference type="SAM" id="MobiDB-lite"/>
    </source>
</evidence>
<gene>
    <name evidence="3" type="primary">LOC109009166</name>
</gene>
<sequence>MVPFLKGHQLFHHVDGSSLIPSPMIDGAENPEYAKWVLVDQLILSALNSSLSEQVLTQVLDCFTSHVVWSLLESLFAAQSSAHIMQTQYQLATLKKGSESITDYFHRAKALAASMGAAGQPLSDSKFSVFLLAGLGTDYDSFVTSLTTRADPLSPHQIYSFLLNHESRLAHQTHTLLSANPLIDQLTTTKHSAHFSASYQQNNRGRGNRNFRGRRGSGRGASHSFSNKCVKFAINLDTRL</sequence>
<proteinExistence type="predicted"/>